<dbReference type="Proteomes" id="UP001374579">
    <property type="component" value="Unassembled WGS sequence"/>
</dbReference>
<evidence type="ECO:0000313" key="2">
    <source>
        <dbReference type="Proteomes" id="UP001374579"/>
    </source>
</evidence>
<sequence>MFLLDTTLVAVASGRHRINFTKHTYGILNKELYHADVCPNICIDHRGFLRPLQRAVISMQCLSENYIRKRTFKQMSADDPDLVSRQTIGASDPF</sequence>
<proteinExistence type="predicted"/>
<name>A0AAN9GF01_9CAEN</name>
<organism evidence="1 2">
    <name type="scientific">Littorina saxatilis</name>
    <dbReference type="NCBI Taxonomy" id="31220"/>
    <lineage>
        <taxon>Eukaryota</taxon>
        <taxon>Metazoa</taxon>
        <taxon>Spiralia</taxon>
        <taxon>Lophotrochozoa</taxon>
        <taxon>Mollusca</taxon>
        <taxon>Gastropoda</taxon>
        <taxon>Caenogastropoda</taxon>
        <taxon>Littorinimorpha</taxon>
        <taxon>Littorinoidea</taxon>
        <taxon>Littorinidae</taxon>
        <taxon>Littorina</taxon>
    </lineage>
</organism>
<evidence type="ECO:0000313" key="1">
    <source>
        <dbReference type="EMBL" id="KAK7105334.1"/>
    </source>
</evidence>
<protein>
    <submittedName>
        <fullName evidence="1">Uncharacterized protein</fullName>
    </submittedName>
</protein>
<dbReference type="AlphaFoldDB" id="A0AAN9GF01"/>
<keyword evidence="2" id="KW-1185">Reference proteome</keyword>
<comment type="caution">
    <text evidence="1">The sequence shown here is derived from an EMBL/GenBank/DDBJ whole genome shotgun (WGS) entry which is preliminary data.</text>
</comment>
<dbReference type="EMBL" id="JBAMIC010000007">
    <property type="protein sequence ID" value="KAK7105334.1"/>
    <property type="molecule type" value="Genomic_DNA"/>
</dbReference>
<reference evidence="1 2" key="1">
    <citation type="submission" date="2024-02" db="EMBL/GenBank/DDBJ databases">
        <title>Chromosome-scale genome assembly of the rough periwinkle Littorina saxatilis.</title>
        <authorList>
            <person name="De Jode A."/>
            <person name="Faria R."/>
            <person name="Formenti G."/>
            <person name="Sims Y."/>
            <person name="Smith T.P."/>
            <person name="Tracey A."/>
            <person name="Wood J.M.D."/>
            <person name="Zagrodzka Z.B."/>
            <person name="Johannesson K."/>
            <person name="Butlin R.K."/>
            <person name="Leder E.H."/>
        </authorList>
    </citation>
    <scope>NUCLEOTIDE SEQUENCE [LARGE SCALE GENOMIC DNA]</scope>
    <source>
        <strain evidence="1">Snail1</strain>
        <tissue evidence="1">Muscle</tissue>
    </source>
</reference>
<gene>
    <name evidence="1" type="ORF">V1264_016732</name>
</gene>
<accession>A0AAN9GF01</accession>